<dbReference type="PANTHER" id="PTHR47840">
    <property type="entry name" value="ZN(II)2CYS6 TRANSCRIPTION FACTOR (EUROFUNG)-RELATED"/>
    <property type="match status" value="1"/>
</dbReference>
<evidence type="ECO:0000313" key="8">
    <source>
        <dbReference type="EMBL" id="ETS76234.1"/>
    </source>
</evidence>
<name>W3WQX8_PESFW</name>
<dbReference type="OrthoDB" id="5392779at2759"/>
<organism evidence="8 9">
    <name type="scientific">Pestalotiopsis fici (strain W106-1 / CGMCC3.15140)</name>
    <dbReference type="NCBI Taxonomy" id="1229662"/>
    <lineage>
        <taxon>Eukaryota</taxon>
        <taxon>Fungi</taxon>
        <taxon>Dikarya</taxon>
        <taxon>Ascomycota</taxon>
        <taxon>Pezizomycotina</taxon>
        <taxon>Sordariomycetes</taxon>
        <taxon>Xylariomycetidae</taxon>
        <taxon>Amphisphaeriales</taxon>
        <taxon>Sporocadaceae</taxon>
        <taxon>Pestalotiopsis</taxon>
    </lineage>
</organism>
<accession>W3WQX8</accession>
<keyword evidence="5" id="KW-0175">Coiled coil</keyword>
<dbReference type="GO" id="GO:0008270">
    <property type="term" value="F:zinc ion binding"/>
    <property type="evidence" value="ECO:0007669"/>
    <property type="project" value="InterPro"/>
</dbReference>
<keyword evidence="3" id="KW-0804">Transcription</keyword>
<dbReference type="eggNOG" id="ENOG502SJ8Q">
    <property type="taxonomic scope" value="Eukaryota"/>
</dbReference>
<sequence>MNVSRFSRPVAVVPPYRKQPAQHEEDDTSVQSESKRRKVRKGTRSCWECKRRKMKCVLSPLNSDVCNACRRRGSKCIGQEFPEDTTDDTAKAHDFPTPATTISAEDATPRSVGGIFASDLAVNALESRNKHGQLSDTLYAALPSQKEIEIICNANRHPFTLPHEVLVLPYTILEQTGMETSRSLAMVPRPNAHPVILARYMLRLAIYLLHLQPNLVGELKGLKETPRALRTRLVDLAHLVTNDHGLLGNAEGLECVMVQSMYEANMGSLRQSWLTNRHAMSIAQLMGIHRPNNRTQVEVIDPSTTKSNTRHMWWRIRFLDCHLSLMLGLPQSGGSDVNSLTSDALFSNDTPMGRLERMHCVIASKISERNESTSNIPDVEVTREIDVELQKTARSLPSKWWLAPSMDVTPEDTLRETQRLFSQVLHYNLLNQLHLPYMLRSTTNRNYEYSRITCVNASRELLSRFIILRSSNRAAYSCRIVDFLALMAAMTLLLAHMDGHRSGADNLLAHQYLSDRAMIERAQENMEKLNRMNSDALSAQSADLLRRMLAIEMQMPGDDPPATTTTTAQVSVQPGETVVADPADKSEETTSVRVHIPYFGIIKIARHGMSKEPARPLIPEQPQDADGAENTSSGPRHATVYPQEGSSDNMNNTTSDDLDGSVPSLLTHRLDSCVADHLMPYEPYPGLAAPGEDWAFQGVDMAFFDSLMRNMEEDGGTNEGLWTNP</sequence>
<dbReference type="InterPro" id="IPR001138">
    <property type="entry name" value="Zn2Cys6_DnaBD"/>
</dbReference>
<feature type="compositionally biased region" description="Polar residues" evidence="6">
    <location>
        <begin position="644"/>
        <end position="655"/>
    </location>
</feature>
<keyword evidence="4" id="KW-0539">Nucleus</keyword>
<dbReference type="SUPFAM" id="SSF57701">
    <property type="entry name" value="Zn2/Cys6 DNA-binding domain"/>
    <property type="match status" value="1"/>
</dbReference>
<feature type="region of interest" description="Disordered" evidence="6">
    <location>
        <begin position="613"/>
        <end position="663"/>
    </location>
</feature>
<dbReference type="KEGG" id="pfy:PFICI_11621"/>
<protein>
    <recommendedName>
        <fullName evidence="7">Zn(2)-C6 fungal-type domain-containing protein</fullName>
    </recommendedName>
</protein>
<evidence type="ECO:0000256" key="5">
    <source>
        <dbReference type="SAM" id="Coils"/>
    </source>
</evidence>
<dbReference type="PANTHER" id="PTHR47840:SF1">
    <property type="entry name" value="ZN(II)2CYS6 TRANSCRIPTION FACTOR (EUROFUNG)"/>
    <property type="match status" value="1"/>
</dbReference>
<dbReference type="HOGENOM" id="CLU_004804_0_2_1"/>
<feature type="domain" description="Zn(2)-C6 fungal-type" evidence="7">
    <location>
        <begin position="45"/>
        <end position="76"/>
    </location>
</feature>
<dbReference type="SMART" id="SM00066">
    <property type="entry name" value="GAL4"/>
    <property type="match status" value="1"/>
</dbReference>
<dbReference type="EMBL" id="KI912117">
    <property type="protein sequence ID" value="ETS76234.1"/>
    <property type="molecule type" value="Genomic_DNA"/>
</dbReference>
<evidence type="ECO:0000313" key="9">
    <source>
        <dbReference type="Proteomes" id="UP000030651"/>
    </source>
</evidence>
<dbReference type="RefSeq" id="XP_007838393.1">
    <property type="nucleotide sequence ID" value="XM_007840202.1"/>
</dbReference>
<dbReference type="CDD" id="cd00067">
    <property type="entry name" value="GAL4"/>
    <property type="match status" value="1"/>
</dbReference>
<dbReference type="Proteomes" id="UP000030651">
    <property type="component" value="Unassembled WGS sequence"/>
</dbReference>
<dbReference type="GO" id="GO:0003677">
    <property type="term" value="F:DNA binding"/>
    <property type="evidence" value="ECO:0007669"/>
    <property type="project" value="InterPro"/>
</dbReference>
<dbReference type="InterPro" id="IPR007219">
    <property type="entry name" value="XnlR_reg_dom"/>
</dbReference>
<dbReference type="CDD" id="cd12148">
    <property type="entry name" value="fungal_TF_MHR"/>
    <property type="match status" value="1"/>
</dbReference>
<feature type="region of interest" description="Disordered" evidence="6">
    <location>
        <begin position="559"/>
        <end position="588"/>
    </location>
</feature>
<feature type="region of interest" description="Disordered" evidence="6">
    <location>
        <begin position="1"/>
        <end position="37"/>
    </location>
</feature>
<dbReference type="GeneID" id="19276634"/>
<proteinExistence type="predicted"/>
<dbReference type="OMA" id="YEYSRIT"/>
<evidence type="ECO:0000256" key="4">
    <source>
        <dbReference type="ARBA" id="ARBA00023242"/>
    </source>
</evidence>
<dbReference type="SMART" id="SM00906">
    <property type="entry name" value="Fungal_trans"/>
    <property type="match status" value="1"/>
</dbReference>
<evidence type="ECO:0000256" key="6">
    <source>
        <dbReference type="SAM" id="MobiDB-lite"/>
    </source>
</evidence>
<evidence type="ECO:0000256" key="3">
    <source>
        <dbReference type="ARBA" id="ARBA00023163"/>
    </source>
</evidence>
<evidence type="ECO:0000259" key="7">
    <source>
        <dbReference type="PROSITE" id="PS00463"/>
    </source>
</evidence>
<reference evidence="9" key="1">
    <citation type="journal article" date="2015" name="BMC Genomics">
        <title>Genomic and transcriptomic analysis of the endophytic fungus Pestalotiopsis fici reveals its lifestyle and high potential for synthesis of natural products.</title>
        <authorList>
            <person name="Wang X."/>
            <person name="Zhang X."/>
            <person name="Liu L."/>
            <person name="Xiang M."/>
            <person name="Wang W."/>
            <person name="Sun X."/>
            <person name="Che Y."/>
            <person name="Guo L."/>
            <person name="Liu G."/>
            <person name="Guo L."/>
            <person name="Wang C."/>
            <person name="Yin W.B."/>
            <person name="Stadler M."/>
            <person name="Zhang X."/>
            <person name="Liu X."/>
        </authorList>
    </citation>
    <scope>NUCLEOTIDE SEQUENCE [LARGE SCALE GENOMIC DNA]</scope>
    <source>
        <strain evidence="9">W106-1 / CGMCC3.15140</strain>
    </source>
</reference>
<keyword evidence="1" id="KW-0479">Metal-binding</keyword>
<dbReference type="GO" id="GO:0006351">
    <property type="term" value="P:DNA-templated transcription"/>
    <property type="evidence" value="ECO:0007669"/>
    <property type="project" value="InterPro"/>
</dbReference>
<evidence type="ECO:0000256" key="1">
    <source>
        <dbReference type="ARBA" id="ARBA00022723"/>
    </source>
</evidence>
<gene>
    <name evidence="8" type="ORF">PFICI_11621</name>
</gene>
<dbReference type="GO" id="GO:0000981">
    <property type="term" value="F:DNA-binding transcription factor activity, RNA polymerase II-specific"/>
    <property type="evidence" value="ECO:0007669"/>
    <property type="project" value="InterPro"/>
</dbReference>
<dbReference type="AlphaFoldDB" id="W3WQX8"/>
<feature type="coiled-coil region" evidence="5">
    <location>
        <begin position="512"/>
        <end position="539"/>
    </location>
</feature>
<evidence type="ECO:0000256" key="2">
    <source>
        <dbReference type="ARBA" id="ARBA00023015"/>
    </source>
</evidence>
<keyword evidence="2" id="KW-0805">Transcription regulation</keyword>
<keyword evidence="9" id="KW-1185">Reference proteome</keyword>
<dbReference type="PROSITE" id="PS00463">
    <property type="entry name" value="ZN2_CY6_FUNGAL_1"/>
    <property type="match status" value="1"/>
</dbReference>
<dbReference type="InParanoid" id="W3WQX8"/>
<dbReference type="STRING" id="1229662.W3WQX8"/>
<dbReference type="Gene3D" id="4.10.240.10">
    <property type="entry name" value="Zn(2)-C6 fungal-type DNA-binding domain"/>
    <property type="match status" value="1"/>
</dbReference>
<dbReference type="InterPro" id="IPR036864">
    <property type="entry name" value="Zn2-C6_fun-type_DNA-bd_sf"/>
</dbReference>